<name>A0A0K0G535_STRVS</name>
<reference evidence="6" key="2">
    <citation type="submission" date="2015-08" db="UniProtKB">
        <authorList>
            <consortium name="WormBaseParasite"/>
        </authorList>
    </citation>
    <scope>IDENTIFICATION</scope>
</reference>
<evidence type="ECO:0000256" key="1">
    <source>
        <dbReference type="ARBA" id="ARBA00006461"/>
    </source>
</evidence>
<sequence length="555" mass="64943">MDDLLGEILGQVQATKKTKPVAKEYKSAKRLAEEREIAQYEAERKERNERNRLFEMKAKERALDSRIREAVKKNKGRVTARMAKEFGMDLLVMQERYGSDVDVLRKLQSERERDSITTDWQCDKFAHGAIKAQKLREQLAKNGKITAAAKVSKKAINFDEMKEDLTSREKKSREINNGKEKTMSTKISQGQNLSFIDILKQAKLNKSEQGEASKQKEKVNKVDKTKIPTENMKIPPTRYDSKEQVFPSSFQKVDSKQFSTKEDKKQCYDNSKKNDIIRHKNTFLRDDSFKKISCGKDNSQNISKDNFSSTKISTIPRIPSLQDKIKSQTIKDVKKPNLPDIFKRPSEKRKEMKELTKTSLSSSAKGSTRNSGKESARKSDVEMDKFRVLEERERKKQEIFKAMREVEMLRNKGSELFSEKKHEKKIQSRESCYYKGDKSHDNGRKRSHGIYDDYNRKKNKRSYDEYEDDYDSEDSLADFIDDDYEEEVPDRKTMKEALRGIAKNYDRARWRENERRISDRDMVSSFREIDREERVSLRIGYKEDLEEAKKGSDAL</sequence>
<feature type="compositionally biased region" description="Basic and acidic residues" evidence="4">
    <location>
        <begin position="323"/>
        <end position="356"/>
    </location>
</feature>
<dbReference type="WBParaSite" id="SVE_1984800.1">
    <property type="protein sequence ID" value="SVE_1984800.1"/>
    <property type="gene ID" value="SVE_1984800"/>
</dbReference>
<comment type="similarity">
    <text evidence="1">Belongs to the SPT2 family.</text>
</comment>
<feature type="region of interest" description="Disordered" evidence="4">
    <location>
        <begin position="318"/>
        <end position="386"/>
    </location>
</feature>
<dbReference type="Pfam" id="PF08243">
    <property type="entry name" value="SPT2"/>
    <property type="match status" value="1"/>
</dbReference>
<reference evidence="5" key="1">
    <citation type="submission" date="2014-07" db="EMBL/GenBank/DDBJ databases">
        <authorList>
            <person name="Martin A.A"/>
            <person name="De Silva N."/>
        </authorList>
    </citation>
    <scope>NUCLEOTIDE SEQUENCE</scope>
</reference>
<dbReference type="InterPro" id="IPR013256">
    <property type="entry name" value="Chromatin_SPT2"/>
</dbReference>
<protein>
    <submittedName>
        <fullName evidence="6">Protein SPT2 homolog</fullName>
    </submittedName>
</protein>
<feature type="region of interest" description="Disordered" evidence="4">
    <location>
        <begin position="411"/>
        <end position="472"/>
    </location>
</feature>
<dbReference type="AlphaFoldDB" id="A0A0K0G535"/>
<organism evidence="5 6">
    <name type="scientific">Strongyloides venezuelensis</name>
    <name type="common">Threadworm</name>
    <dbReference type="NCBI Taxonomy" id="75913"/>
    <lineage>
        <taxon>Eukaryota</taxon>
        <taxon>Metazoa</taxon>
        <taxon>Ecdysozoa</taxon>
        <taxon>Nematoda</taxon>
        <taxon>Chromadorea</taxon>
        <taxon>Rhabditida</taxon>
        <taxon>Tylenchina</taxon>
        <taxon>Panagrolaimomorpha</taxon>
        <taxon>Strongyloidoidea</taxon>
        <taxon>Strongyloididae</taxon>
        <taxon>Strongyloides</taxon>
    </lineage>
</organism>
<evidence type="ECO:0000313" key="5">
    <source>
        <dbReference type="Proteomes" id="UP000035680"/>
    </source>
</evidence>
<evidence type="ECO:0000313" key="6">
    <source>
        <dbReference type="WBParaSite" id="SVE_1984800.1"/>
    </source>
</evidence>
<feature type="compositionally biased region" description="Basic and acidic residues" evidence="4">
    <location>
        <begin position="163"/>
        <end position="183"/>
    </location>
</feature>
<dbReference type="STRING" id="75913.A0A0K0G535"/>
<evidence type="ECO:0000256" key="3">
    <source>
        <dbReference type="SAM" id="Coils"/>
    </source>
</evidence>
<feature type="coiled-coil region" evidence="3">
    <location>
        <begin position="28"/>
        <end position="57"/>
    </location>
</feature>
<feature type="region of interest" description="Disordered" evidence="4">
    <location>
        <begin position="225"/>
        <end position="267"/>
    </location>
</feature>
<feature type="compositionally biased region" description="Basic and acidic residues" evidence="4">
    <location>
        <begin position="253"/>
        <end position="267"/>
    </location>
</feature>
<proteinExistence type="inferred from homology"/>
<keyword evidence="5" id="KW-1185">Reference proteome</keyword>
<accession>A0A0K0G535</accession>
<feature type="compositionally biased region" description="Basic and acidic residues" evidence="4">
    <location>
        <begin position="411"/>
        <end position="428"/>
    </location>
</feature>
<feature type="compositionally biased region" description="Basic and acidic residues" evidence="4">
    <location>
        <begin position="371"/>
        <end position="386"/>
    </location>
</feature>
<evidence type="ECO:0000256" key="4">
    <source>
        <dbReference type="SAM" id="MobiDB-lite"/>
    </source>
</evidence>
<evidence type="ECO:0000256" key="2">
    <source>
        <dbReference type="ARBA" id="ARBA00023054"/>
    </source>
</evidence>
<feature type="region of interest" description="Disordered" evidence="4">
    <location>
        <begin position="163"/>
        <end position="187"/>
    </location>
</feature>
<dbReference type="Proteomes" id="UP000035680">
    <property type="component" value="Unassembled WGS sequence"/>
</dbReference>
<keyword evidence="2 3" id="KW-0175">Coiled coil</keyword>
<feature type="compositionally biased region" description="Polar residues" evidence="4">
    <location>
        <begin position="357"/>
        <end position="370"/>
    </location>
</feature>
<feature type="compositionally biased region" description="Basic and acidic residues" evidence="4">
    <location>
        <begin position="435"/>
        <end position="464"/>
    </location>
</feature>